<protein>
    <recommendedName>
        <fullName evidence="3">Excreted virulence factor EspC (Type VII ESX diderm)</fullName>
    </recommendedName>
</protein>
<reference evidence="1 2" key="1">
    <citation type="submission" date="2022-11" db="EMBL/GenBank/DDBJ databases">
        <title>Nonomuraea corallina sp. nov., a new species of the genus Nonomuraea isolated from sea side sediment in Thai sea.</title>
        <authorList>
            <person name="Ngamcharungchit C."/>
            <person name="Matsumoto A."/>
            <person name="Suriyachadkun C."/>
            <person name="Panbangred W."/>
            <person name="Inahashi Y."/>
            <person name="Intra B."/>
        </authorList>
    </citation>
    <scope>NUCLEOTIDE SEQUENCE [LARGE SCALE GENOMIC DNA]</scope>
    <source>
        <strain evidence="1 2">DSM 43553</strain>
    </source>
</reference>
<comment type="caution">
    <text evidence="1">The sequence shown here is derived from an EMBL/GenBank/DDBJ whole genome shotgun (WGS) entry which is preliminary data.</text>
</comment>
<evidence type="ECO:0008006" key="3">
    <source>
        <dbReference type="Google" id="ProtNLM"/>
    </source>
</evidence>
<dbReference type="RefSeq" id="WP_219549830.1">
    <property type="nucleotide sequence ID" value="NZ_BAABFD010000012.1"/>
</dbReference>
<name>A0ABT4TAY2_9ACTN</name>
<keyword evidence="2" id="KW-1185">Reference proteome</keyword>
<evidence type="ECO:0000313" key="2">
    <source>
        <dbReference type="Proteomes" id="UP001212498"/>
    </source>
</evidence>
<dbReference type="EMBL" id="JAPNUD010000214">
    <property type="protein sequence ID" value="MDA0646659.1"/>
    <property type="molecule type" value="Genomic_DNA"/>
</dbReference>
<proteinExistence type="predicted"/>
<sequence>MESSGKAIHGEDGDFARKISRLHAELEPLIPYFGNPASDEAARIFRRGADGHPGFDSAYEDLSTAVDNLGKAYRDIGSAVVAMSKNVKAADWASMVDRNASVRDLVAFAERENDEVSVPTTPVERA</sequence>
<dbReference type="Proteomes" id="UP001212498">
    <property type="component" value="Unassembled WGS sequence"/>
</dbReference>
<evidence type="ECO:0000313" key="1">
    <source>
        <dbReference type="EMBL" id="MDA0646659.1"/>
    </source>
</evidence>
<organism evidence="1 2">
    <name type="scientific">Nonomuraea ferruginea</name>
    <dbReference type="NCBI Taxonomy" id="46174"/>
    <lineage>
        <taxon>Bacteria</taxon>
        <taxon>Bacillati</taxon>
        <taxon>Actinomycetota</taxon>
        <taxon>Actinomycetes</taxon>
        <taxon>Streptosporangiales</taxon>
        <taxon>Streptosporangiaceae</taxon>
        <taxon>Nonomuraea</taxon>
    </lineage>
</organism>
<accession>A0ABT4TAY2</accession>
<gene>
    <name evidence="1" type="ORF">OUY24_39025</name>
</gene>